<dbReference type="PANTHER" id="PTHR43863">
    <property type="entry name" value="HYDROLASE, PUTATIVE (AFU_ORTHOLOGUE AFUA_1G03140)-RELATED"/>
    <property type="match status" value="1"/>
</dbReference>
<dbReference type="CDD" id="cd14752">
    <property type="entry name" value="GH31_N"/>
    <property type="match status" value="1"/>
</dbReference>
<dbReference type="EMBL" id="WKJH01000024">
    <property type="protein sequence ID" value="MRX65300.1"/>
    <property type="molecule type" value="Genomic_DNA"/>
</dbReference>
<evidence type="ECO:0000259" key="5">
    <source>
        <dbReference type="Pfam" id="PF17137"/>
    </source>
</evidence>
<feature type="domain" description="Glycoside hydrolase family 31 TIM barrel" evidence="3">
    <location>
        <begin position="380"/>
        <end position="692"/>
    </location>
</feature>
<accession>A0A6I2MSB4</accession>
<proteinExistence type="inferred from homology"/>
<protein>
    <submittedName>
        <fullName evidence="7">DUF5110 domain-containing protein</fullName>
    </submittedName>
</protein>
<dbReference type="Gene3D" id="3.20.20.80">
    <property type="entry name" value="Glycosidases"/>
    <property type="match status" value="1"/>
</dbReference>
<feature type="domain" description="Glycoside hydrolase family 31 N-terminal" evidence="4">
    <location>
        <begin position="57"/>
        <end position="212"/>
    </location>
</feature>
<dbReference type="Pfam" id="PF17137">
    <property type="entry name" value="DUF5110"/>
    <property type="match status" value="1"/>
</dbReference>
<evidence type="ECO:0000259" key="4">
    <source>
        <dbReference type="Pfam" id="PF13802"/>
    </source>
</evidence>
<keyword evidence="8" id="KW-1185">Reference proteome</keyword>
<dbReference type="InterPro" id="IPR000322">
    <property type="entry name" value="Glyco_hydro_31_TIM"/>
</dbReference>
<dbReference type="InterPro" id="IPR048395">
    <property type="entry name" value="Glyco_hydro_31_C"/>
</dbReference>
<dbReference type="SUPFAM" id="SSF51011">
    <property type="entry name" value="Glycosyl hydrolase domain"/>
    <property type="match status" value="1"/>
</dbReference>
<dbReference type="GO" id="GO:0004553">
    <property type="term" value="F:hydrolase activity, hydrolyzing O-glycosyl compounds"/>
    <property type="evidence" value="ECO:0007669"/>
    <property type="project" value="InterPro"/>
</dbReference>
<keyword evidence="2" id="KW-0378">Hydrolase</keyword>
<dbReference type="Proteomes" id="UP000443153">
    <property type="component" value="Unassembled WGS sequence"/>
</dbReference>
<dbReference type="RefSeq" id="WP_154368022.1">
    <property type="nucleotide sequence ID" value="NZ_WKJH01000024.1"/>
</dbReference>
<keyword evidence="2" id="KW-0326">Glycosidase</keyword>
<dbReference type="SUPFAM" id="SSF51445">
    <property type="entry name" value="(Trans)glycosidases"/>
    <property type="match status" value="1"/>
</dbReference>
<reference evidence="7 8" key="1">
    <citation type="submission" date="2019-11" db="EMBL/GenBank/DDBJ databases">
        <title>Maribacter lutea sp. nov., a marine bacterium isolated from intertidal sand.</title>
        <authorList>
            <person name="Liu A."/>
        </authorList>
    </citation>
    <scope>NUCLEOTIDE SEQUENCE [LARGE SCALE GENOMIC DNA]</scope>
    <source>
        <strain evidence="7 8">RZ05</strain>
    </source>
</reference>
<evidence type="ECO:0000313" key="7">
    <source>
        <dbReference type="EMBL" id="MRX65300.1"/>
    </source>
</evidence>
<dbReference type="InterPro" id="IPR033403">
    <property type="entry name" value="DUF5110"/>
</dbReference>
<evidence type="ECO:0000313" key="8">
    <source>
        <dbReference type="Proteomes" id="UP000443153"/>
    </source>
</evidence>
<dbReference type="Gene3D" id="2.60.40.1760">
    <property type="entry name" value="glycosyl hydrolase (family 31)"/>
    <property type="match status" value="1"/>
</dbReference>
<dbReference type="PANTHER" id="PTHR43863:SF2">
    <property type="entry name" value="MALTASE-GLUCOAMYLASE"/>
    <property type="match status" value="1"/>
</dbReference>
<dbReference type="AlphaFoldDB" id="A0A6I2MSB4"/>
<dbReference type="SUPFAM" id="SSF56988">
    <property type="entry name" value="Anthrax protective antigen"/>
    <property type="match status" value="1"/>
</dbReference>
<dbReference type="SUPFAM" id="SSF74650">
    <property type="entry name" value="Galactose mutarotase-like"/>
    <property type="match status" value="1"/>
</dbReference>
<feature type="domain" description="Glycosyl hydrolase family 31 C-terminal" evidence="6">
    <location>
        <begin position="702"/>
        <end position="787"/>
    </location>
</feature>
<dbReference type="Pfam" id="PF13802">
    <property type="entry name" value="Gal_mutarotas_2"/>
    <property type="match status" value="1"/>
</dbReference>
<dbReference type="PROSITE" id="PS51257">
    <property type="entry name" value="PROKAR_LIPOPROTEIN"/>
    <property type="match status" value="1"/>
</dbReference>
<dbReference type="InterPro" id="IPR025887">
    <property type="entry name" value="Glyco_hydro_31_N_dom"/>
</dbReference>
<dbReference type="InterPro" id="IPR011013">
    <property type="entry name" value="Gal_mutarotase_sf_dom"/>
</dbReference>
<feature type="domain" description="DUF5110" evidence="5">
    <location>
        <begin position="803"/>
        <end position="858"/>
    </location>
</feature>
<evidence type="ECO:0000256" key="2">
    <source>
        <dbReference type="RuleBase" id="RU361185"/>
    </source>
</evidence>
<dbReference type="GO" id="GO:0005975">
    <property type="term" value="P:carbohydrate metabolic process"/>
    <property type="evidence" value="ECO:0007669"/>
    <property type="project" value="InterPro"/>
</dbReference>
<gene>
    <name evidence="7" type="ORF">GJ691_14165</name>
</gene>
<comment type="similarity">
    <text evidence="1 2">Belongs to the glycosyl hydrolase 31 family.</text>
</comment>
<dbReference type="Pfam" id="PF01055">
    <property type="entry name" value="Glyco_hydro_31_2nd"/>
    <property type="match status" value="1"/>
</dbReference>
<dbReference type="Gene3D" id="2.60.40.1180">
    <property type="entry name" value="Golgi alpha-mannosidase II"/>
    <property type="match status" value="2"/>
</dbReference>
<dbReference type="InterPro" id="IPR013780">
    <property type="entry name" value="Glyco_hydro_b"/>
</dbReference>
<dbReference type="Gene3D" id="2.60.120.380">
    <property type="match status" value="1"/>
</dbReference>
<evidence type="ECO:0000259" key="6">
    <source>
        <dbReference type="Pfam" id="PF21365"/>
    </source>
</evidence>
<sequence>MKKSILKLKNKLTMVRYASTLSIVVLVLLVVGCQSKYKYKVDRSEHAVTIHQDSLIINIEIVDKAIIHVRKEIQGTQESTLPDYVTILEPQNVAWDLDESEDYITISTEALKVLVHSDGKIEYTSKEDTNLLSETNELTFIEPNNEDGHTVSQAFVADDEALYGLGQYQSGIMNWRNVPMRLQQYNQEIAIPFLVSTKGYGIYWHNYSLTDFNTPQNEIQFASLGNVQTKNNTKEIVVNGEKEDVASHISKEEAAKNIRETTFTPTKTGEYTFMALSDNNGRMRGEIRVTIDGDDIINYSTIWMPRRYSGKKYLEAGKEYKVVFQNTGAKIPGKLFYNEPDYNKTVFSSTVGNAIDYYLVRGDNPAEVISQYQNLTGKAPMFPKSAYGFWQCRERYHNQEELLANAHEMRNRKIPFDNIVQDWFYWPKKTKGPEWDKAKYPDPDAMVDELKALNLKLMVSVWPEVKNERLEAKYDLKKIKSSNYVDIYDEGVSERFYRMLSDSMFHKGVSAIWLDGTEPEGVRDTKVNTAVGPYAKVQNPYSLLVTKAMYEGRRAEFPNERVFNLTRSAYSGQQRYGATSWSGDVEASWEQLSEQIPAGLNFTMAGVPYWTHDIGGFFRDSKSINPSFDSQYTNPEFIELLTRWFQFGTFSPIFRIHGYVSETEIWRYGQEFENTARKFIDLRYQLMPYIYSEARQVTNEGALLMSPLAYQYPNDKNTWGIKDQLFFGESIMVGIVTEYQKREKEMYFPQGEWYDFWTNEKIEGGKNHTVKAALDETPLYVKAGSIIPFGPKVQYATEETDEPLRLKIYPGKDAEYTLYFDDSESYDYEKGEYSELKLHYSEADKTLEIANGKDDFIHFKDNPTDLVIEVIGGKTESVLYNGTDMSINL</sequence>
<organism evidence="7 8">
    <name type="scientific">Maribacter luteus</name>
    <dbReference type="NCBI Taxonomy" id="2594478"/>
    <lineage>
        <taxon>Bacteria</taxon>
        <taxon>Pseudomonadati</taxon>
        <taxon>Bacteroidota</taxon>
        <taxon>Flavobacteriia</taxon>
        <taxon>Flavobacteriales</taxon>
        <taxon>Flavobacteriaceae</taxon>
        <taxon>Maribacter</taxon>
    </lineage>
</organism>
<dbReference type="InterPro" id="IPR017853">
    <property type="entry name" value="GH"/>
</dbReference>
<dbReference type="InterPro" id="IPR051816">
    <property type="entry name" value="Glycosyl_Hydrolase_31"/>
</dbReference>
<comment type="caution">
    <text evidence="7">The sequence shown here is derived from an EMBL/GenBank/DDBJ whole genome shotgun (WGS) entry which is preliminary data.</text>
</comment>
<dbReference type="CDD" id="cd06591">
    <property type="entry name" value="GH31_xylosidase_XylS"/>
    <property type="match status" value="1"/>
</dbReference>
<dbReference type="GO" id="GO:0030246">
    <property type="term" value="F:carbohydrate binding"/>
    <property type="evidence" value="ECO:0007669"/>
    <property type="project" value="InterPro"/>
</dbReference>
<evidence type="ECO:0000259" key="3">
    <source>
        <dbReference type="Pfam" id="PF01055"/>
    </source>
</evidence>
<dbReference type="OrthoDB" id="176168at2"/>
<name>A0A6I2MSB4_9FLAO</name>
<dbReference type="Pfam" id="PF21365">
    <property type="entry name" value="Glyco_hydro_31_3rd"/>
    <property type="match status" value="1"/>
</dbReference>
<evidence type="ECO:0000256" key="1">
    <source>
        <dbReference type="ARBA" id="ARBA00007806"/>
    </source>
</evidence>